<protein>
    <recommendedName>
        <fullName evidence="8">Apolipoprotein N-acyltransferase</fullName>
        <shortName evidence="8">ALP N-acyltransferase</shortName>
        <ecNumber evidence="8">2.3.1.269</ecNumber>
    </recommendedName>
</protein>
<comment type="caution">
    <text evidence="10">The sequence shown here is derived from an EMBL/GenBank/DDBJ whole genome shotgun (WGS) entry which is preliminary data.</text>
</comment>
<evidence type="ECO:0000256" key="2">
    <source>
        <dbReference type="ARBA" id="ARBA00022475"/>
    </source>
</evidence>
<dbReference type="HAMAP" id="MF_01148">
    <property type="entry name" value="Lnt"/>
    <property type="match status" value="1"/>
</dbReference>
<dbReference type="NCBIfam" id="TIGR00546">
    <property type="entry name" value="lnt"/>
    <property type="match status" value="1"/>
</dbReference>
<comment type="catalytic activity">
    <reaction evidence="8">
        <text>N-terminal S-1,2-diacyl-sn-glyceryl-L-cysteinyl-[lipoprotein] + a glycerophospholipid = N-acyl-S-1,2-diacyl-sn-glyceryl-L-cysteinyl-[lipoprotein] + a 2-acyl-sn-glycero-3-phospholipid + H(+)</text>
        <dbReference type="Rhea" id="RHEA:48228"/>
        <dbReference type="Rhea" id="RHEA-COMP:14681"/>
        <dbReference type="Rhea" id="RHEA-COMP:14684"/>
        <dbReference type="ChEBI" id="CHEBI:15378"/>
        <dbReference type="ChEBI" id="CHEBI:136912"/>
        <dbReference type="ChEBI" id="CHEBI:140656"/>
        <dbReference type="ChEBI" id="CHEBI:140657"/>
        <dbReference type="ChEBI" id="CHEBI:140660"/>
        <dbReference type="EC" id="2.3.1.269"/>
    </reaction>
</comment>
<organism evidence="10 11">
    <name type="scientific">Cellulomonas alba</name>
    <dbReference type="NCBI Taxonomy" id="3053467"/>
    <lineage>
        <taxon>Bacteria</taxon>
        <taxon>Bacillati</taxon>
        <taxon>Actinomycetota</taxon>
        <taxon>Actinomycetes</taxon>
        <taxon>Micrococcales</taxon>
        <taxon>Cellulomonadaceae</taxon>
        <taxon>Cellulomonas</taxon>
    </lineage>
</organism>
<evidence type="ECO:0000259" key="9">
    <source>
        <dbReference type="PROSITE" id="PS50263"/>
    </source>
</evidence>
<dbReference type="SUPFAM" id="SSF56317">
    <property type="entry name" value="Carbon-nitrogen hydrolase"/>
    <property type="match status" value="1"/>
</dbReference>
<comment type="function">
    <text evidence="8">Catalyzes the phospholipid dependent N-acylation of the N-terminal cysteine of apolipoprotein, the last step in lipoprotein maturation.</text>
</comment>
<dbReference type="CDD" id="cd07571">
    <property type="entry name" value="ALP_N-acyl_transferase"/>
    <property type="match status" value="1"/>
</dbReference>
<dbReference type="EC" id="2.3.1.269" evidence="8"/>
<reference evidence="10 11" key="1">
    <citation type="submission" date="2023-06" db="EMBL/GenBank/DDBJ databases">
        <title>Cellulomonas sp. MW4 Whole genome sequence.</title>
        <authorList>
            <person name="Park S."/>
        </authorList>
    </citation>
    <scope>NUCLEOTIDE SEQUENCE [LARGE SCALE GENOMIC DNA]</scope>
    <source>
        <strain evidence="10 11">MW4</strain>
    </source>
</reference>
<feature type="transmembrane region" description="Helical" evidence="8">
    <location>
        <begin position="79"/>
        <end position="102"/>
    </location>
</feature>
<dbReference type="Pfam" id="PF20154">
    <property type="entry name" value="LNT_N"/>
    <property type="match status" value="1"/>
</dbReference>
<dbReference type="PROSITE" id="PS50263">
    <property type="entry name" value="CN_HYDROLASE"/>
    <property type="match status" value="1"/>
</dbReference>
<dbReference type="Proteomes" id="UP001529338">
    <property type="component" value="Unassembled WGS sequence"/>
</dbReference>
<evidence type="ECO:0000256" key="5">
    <source>
        <dbReference type="ARBA" id="ARBA00022989"/>
    </source>
</evidence>
<evidence type="ECO:0000256" key="3">
    <source>
        <dbReference type="ARBA" id="ARBA00022679"/>
    </source>
</evidence>
<keyword evidence="4 8" id="KW-0812">Transmembrane</keyword>
<dbReference type="Pfam" id="PF00795">
    <property type="entry name" value="CN_hydrolase"/>
    <property type="match status" value="1"/>
</dbReference>
<dbReference type="RefSeq" id="WP_289452881.1">
    <property type="nucleotide sequence ID" value="NZ_JAUCGQ010000001.1"/>
</dbReference>
<accession>A0ABT7SB12</accession>
<evidence type="ECO:0000256" key="1">
    <source>
        <dbReference type="ARBA" id="ARBA00004651"/>
    </source>
</evidence>
<name>A0ABT7SB12_9CELL</name>
<evidence type="ECO:0000313" key="10">
    <source>
        <dbReference type="EMBL" id="MDM7853355.1"/>
    </source>
</evidence>
<feature type="transmembrane region" description="Helical" evidence="8">
    <location>
        <begin position="30"/>
        <end position="46"/>
    </location>
</feature>
<keyword evidence="5 8" id="KW-1133">Transmembrane helix</keyword>
<comment type="similarity">
    <text evidence="8">Belongs to the CN hydrolase family. Apolipoprotein N-acyltransferase subfamily.</text>
</comment>
<comment type="subcellular location">
    <subcellularLocation>
        <location evidence="1 8">Cell membrane</location>
        <topology evidence="1 8">Multi-pass membrane protein</topology>
    </subcellularLocation>
</comment>
<dbReference type="EMBL" id="JAUCGQ010000001">
    <property type="protein sequence ID" value="MDM7853355.1"/>
    <property type="molecule type" value="Genomic_DNA"/>
</dbReference>
<dbReference type="InterPro" id="IPR003010">
    <property type="entry name" value="C-N_Hydrolase"/>
</dbReference>
<dbReference type="PANTHER" id="PTHR38686">
    <property type="entry name" value="APOLIPOPROTEIN N-ACYLTRANSFERASE"/>
    <property type="match status" value="1"/>
</dbReference>
<feature type="transmembrane region" description="Helical" evidence="8">
    <location>
        <begin position="53"/>
        <end position="73"/>
    </location>
</feature>
<evidence type="ECO:0000313" key="11">
    <source>
        <dbReference type="Proteomes" id="UP001529338"/>
    </source>
</evidence>
<keyword evidence="2 8" id="KW-1003">Cell membrane</keyword>
<comment type="pathway">
    <text evidence="8">Protein modification; lipoprotein biosynthesis (N-acyl transfer).</text>
</comment>
<sequence>MPERPPARWWTLMLAGLGGIAARLAFPSPGWWPLALLGVAALFLALRRDSARWNALVGLVWGLTFFLPLITWIVDAVGFVPWLVLGVTEAGYVALLGAAWSWARRGEAVWRNVWLQLLVFTLLWVAIEELRSAWPFGGFPWGRLAFSQADSPLAAFTRLAGTPLLSAAVVATGVLLAIALRAARRLAAGRALLALGGAAAVLVVGLLLPLDTAAQSGTLHVGAVQGNVPGEGLDAFGRRAVVLDNHVAGTLALLDTVDRGDLDLVVWPENGTDIDPQVDAGAAAKIDAAARAVGAPMLVGTVQYPNSGGRYNTAVLWEPGKGVVASYTKQHPAPFAEYIPMRGIARHFSSAVDLVTRDMLPGHRPGYVPLDSPRLGRTVGLGDVICFEVAYDSIVRSAVRAGGEVLMVQTNNATFGHSDESTQQLAMSRLRAIEHGRATIQISTVGVSAVIAPNGAVEQQTGLFTADQLVATLPLRDSLTPATRLGPWPARVIDLLAVCAVVAGCAGAARVRRADRMGTDA</sequence>
<dbReference type="InterPro" id="IPR036526">
    <property type="entry name" value="C-N_Hydrolase_sf"/>
</dbReference>
<keyword evidence="7 8" id="KW-0012">Acyltransferase</keyword>
<dbReference type="Gene3D" id="3.60.110.10">
    <property type="entry name" value="Carbon-nitrogen hydrolase"/>
    <property type="match status" value="1"/>
</dbReference>
<feature type="transmembrane region" description="Helical" evidence="8">
    <location>
        <begin position="192"/>
        <end position="210"/>
    </location>
</feature>
<evidence type="ECO:0000256" key="7">
    <source>
        <dbReference type="ARBA" id="ARBA00023315"/>
    </source>
</evidence>
<keyword evidence="3 8" id="KW-0808">Transferase</keyword>
<proteinExistence type="inferred from homology"/>
<gene>
    <name evidence="8 10" type="primary">lnt</name>
    <name evidence="10" type="ORF">QRT04_00275</name>
</gene>
<feature type="transmembrane region" description="Helical" evidence="8">
    <location>
        <begin position="109"/>
        <end position="127"/>
    </location>
</feature>
<dbReference type="InterPro" id="IPR045378">
    <property type="entry name" value="LNT_N"/>
</dbReference>
<feature type="transmembrane region" description="Helical" evidence="8">
    <location>
        <begin position="160"/>
        <end position="180"/>
    </location>
</feature>
<feature type="transmembrane region" description="Helical" evidence="8">
    <location>
        <begin position="7"/>
        <end position="24"/>
    </location>
</feature>
<dbReference type="PANTHER" id="PTHR38686:SF1">
    <property type="entry name" value="APOLIPOPROTEIN N-ACYLTRANSFERASE"/>
    <property type="match status" value="1"/>
</dbReference>
<evidence type="ECO:0000256" key="8">
    <source>
        <dbReference type="HAMAP-Rule" id="MF_01148"/>
    </source>
</evidence>
<keyword evidence="11" id="KW-1185">Reference proteome</keyword>
<feature type="domain" description="CN hydrolase" evidence="9">
    <location>
        <begin position="219"/>
        <end position="475"/>
    </location>
</feature>
<keyword evidence="6 8" id="KW-0472">Membrane</keyword>
<evidence type="ECO:0000256" key="4">
    <source>
        <dbReference type="ARBA" id="ARBA00022692"/>
    </source>
</evidence>
<evidence type="ECO:0000256" key="6">
    <source>
        <dbReference type="ARBA" id="ARBA00023136"/>
    </source>
</evidence>
<dbReference type="InterPro" id="IPR004563">
    <property type="entry name" value="Apolipo_AcylTrfase"/>
</dbReference>